<evidence type="ECO:0000313" key="1">
    <source>
        <dbReference type="EMBL" id="KHD73805.1"/>
    </source>
</evidence>
<evidence type="ECO:0000313" key="2">
    <source>
        <dbReference type="Proteomes" id="UP000054537"/>
    </source>
</evidence>
<name>A0A0A6UCQ7_ACTUT</name>
<dbReference type="Proteomes" id="UP000054537">
    <property type="component" value="Unassembled WGS sequence"/>
</dbReference>
<organism evidence="1 2">
    <name type="scientific">Actinoplanes utahensis</name>
    <dbReference type="NCBI Taxonomy" id="1869"/>
    <lineage>
        <taxon>Bacteria</taxon>
        <taxon>Bacillati</taxon>
        <taxon>Actinomycetota</taxon>
        <taxon>Actinomycetes</taxon>
        <taxon>Micromonosporales</taxon>
        <taxon>Micromonosporaceae</taxon>
        <taxon>Actinoplanes</taxon>
    </lineage>
</organism>
<dbReference type="EMBL" id="JRTT01000128">
    <property type="protein sequence ID" value="KHD73805.1"/>
    <property type="molecule type" value="Genomic_DNA"/>
</dbReference>
<sequence>MGASWWSYHVPYQPDLQAALDGLRERAFAEGDYWWAVPRQNKTSAADFPDRPRTEEELWAEEIVQDSGTHSILDVREIVTVPGRATCGTVHVVDEAEALERVGVARPTREHVAELEPLATERWVGRCAVLHDQAGEPAEIYFWGFSGD</sequence>
<dbReference type="OrthoDB" id="3618826at2"/>
<gene>
    <name evidence="1" type="ORF">MB27_32700</name>
</gene>
<dbReference type="eggNOG" id="ENOG5033HPY">
    <property type="taxonomic scope" value="Bacteria"/>
</dbReference>
<comment type="caution">
    <text evidence="1">The sequence shown here is derived from an EMBL/GenBank/DDBJ whole genome shotgun (WGS) entry which is preliminary data.</text>
</comment>
<dbReference type="AlphaFoldDB" id="A0A0A6UCQ7"/>
<keyword evidence="2" id="KW-1185">Reference proteome</keyword>
<protein>
    <submittedName>
        <fullName evidence="1">Uncharacterized protein</fullName>
    </submittedName>
</protein>
<proteinExistence type="predicted"/>
<accession>A0A0A6UCQ7</accession>
<dbReference type="RefSeq" id="WP_043531147.1">
    <property type="nucleotide sequence ID" value="NZ_BAABKU010000001.1"/>
</dbReference>
<reference evidence="1 2" key="1">
    <citation type="submission" date="2014-10" db="EMBL/GenBank/DDBJ databases">
        <title>Draft genome sequence of Actinoplanes utahensis NRRL 12052.</title>
        <authorList>
            <person name="Velasco-Bucheli B."/>
            <person name="del Cerro C."/>
            <person name="Hormigo D."/>
            <person name="Garcia J.L."/>
            <person name="Acebal C."/>
            <person name="Arroyo M."/>
            <person name="de la Mata I."/>
        </authorList>
    </citation>
    <scope>NUCLEOTIDE SEQUENCE [LARGE SCALE GENOMIC DNA]</scope>
    <source>
        <strain evidence="1 2">NRRL 12052</strain>
    </source>
</reference>